<keyword evidence="5" id="KW-1185">Reference proteome</keyword>
<reference evidence="4" key="2">
    <citation type="submission" date="2020-11" db="EMBL/GenBank/DDBJ databases">
        <authorList>
            <consortium name="DOE Joint Genome Institute"/>
            <person name="Kuo A."/>
            <person name="Miyauchi S."/>
            <person name="Kiss E."/>
            <person name="Drula E."/>
            <person name="Kohler A."/>
            <person name="Sanchez-Garcia M."/>
            <person name="Andreopoulos B."/>
            <person name="Barry K.W."/>
            <person name="Bonito G."/>
            <person name="Buee M."/>
            <person name="Carver A."/>
            <person name="Chen C."/>
            <person name="Cichocki N."/>
            <person name="Clum A."/>
            <person name="Culley D."/>
            <person name="Crous P.W."/>
            <person name="Fauchery L."/>
            <person name="Girlanda M."/>
            <person name="Hayes R."/>
            <person name="Keri Z."/>
            <person name="Labutti K."/>
            <person name="Lipzen A."/>
            <person name="Lombard V."/>
            <person name="Magnuson J."/>
            <person name="Maillard F."/>
            <person name="Morin E."/>
            <person name="Murat C."/>
            <person name="Nolan M."/>
            <person name="Ohm R."/>
            <person name="Pangilinan J."/>
            <person name="Pereira M."/>
            <person name="Perotto S."/>
            <person name="Peter M."/>
            <person name="Riley R."/>
            <person name="Sitrit Y."/>
            <person name="Stielow B."/>
            <person name="Szollosi G."/>
            <person name="Zifcakova L."/>
            <person name="Stursova M."/>
            <person name="Spatafora J.W."/>
            <person name="Tedersoo L."/>
            <person name="Vaario L.-M."/>
            <person name="Yamada A."/>
            <person name="Yan M."/>
            <person name="Wang P."/>
            <person name="Xu J."/>
            <person name="Bruns T."/>
            <person name="Baldrian P."/>
            <person name="Vilgalys R."/>
            <person name="Henrissat B."/>
            <person name="Grigoriev I.V."/>
            <person name="Hibbett D."/>
            <person name="Nagy L.G."/>
            <person name="Martin F.M."/>
        </authorList>
    </citation>
    <scope>NUCLEOTIDE SEQUENCE</scope>
    <source>
        <strain evidence="4">UH-Tt-Lm1</strain>
    </source>
</reference>
<dbReference type="Pfam" id="PF00249">
    <property type="entry name" value="Myb_DNA-binding"/>
    <property type="match status" value="1"/>
</dbReference>
<feature type="domain" description="HTH myb-type" evidence="3">
    <location>
        <begin position="283"/>
        <end position="335"/>
    </location>
</feature>
<dbReference type="InterPro" id="IPR001005">
    <property type="entry name" value="SANT/Myb"/>
</dbReference>
<evidence type="ECO:0000313" key="4">
    <source>
        <dbReference type="EMBL" id="KAF9781230.1"/>
    </source>
</evidence>
<protein>
    <submittedName>
        <fullName evidence="4">Uncharacterized protein</fullName>
    </submittedName>
</protein>
<dbReference type="PROSITE" id="PS50090">
    <property type="entry name" value="MYB_LIKE"/>
    <property type="match status" value="1"/>
</dbReference>
<proteinExistence type="predicted"/>
<dbReference type="PANTHER" id="PTHR22705">
    <property type="entry name" value="ZINC FINGER, ZZ DOMAIN CONTAINING 3"/>
    <property type="match status" value="1"/>
</dbReference>
<accession>A0A9P6H981</accession>
<dbReference type="InterPro" id="IPR017930">
    <property type="entry name" value="Myb_dom"/>
</dbReference>
<evidence type="ECO:0000259" key="2">
    <source>
        <dbReference type="PROSITE" id="PS50090"/>
    </source>
</evidence>
<evidence type="ECO:0000313" key="5">
    <source>
        <dbReference type="Proteomes" id="UP000736335"/>
    </source>
</evidence>
<organism evidence="4 5">
    <name type="scientific">Thelephora terrestris</name>
    <dbReference type="NCBI Taxonomy" id="56493"/>
    <lineage>
        <taxon>Eukaryota</taxon>
        <taxon>Fungi</taxon>
        <taxon>Dikarya</taxon>
        <taxon>Basidiomycota</taxon>
        <taxon>Agaricomycotina</taxon>
        <taxon>Agaricomycetes</taxon>
        <taxon>Thelephorales</taxon>
        <taxon>Thelephoraceae</taxon>
        <taxon>Thelephora</taxon>
    </lineage>
</organism>
<sequence>MDDMRARTLETLSMYIQSQRELLSRTQHEIERLHALKNEVKHEQDPTVDYIHEKLNGGAFGLDEEAGSEVSIVRAVDWSLFQSKDPTFLDELATKSRAVHAQRNEPSETQCSELSYLQNFVRNSKTTIVDPLLAYLRNDPLFIEAQVEAEAQVRPSQTVDSTHSVKTPQRCPVGTGHRRLPALRLVCNTTPHADNALVNPDFMGSSLTMLPFASDVPLSSTSTPCPPHVKGAGERHSSRKTPRSPSSPRKVPPKLKETEQPVQAVNDRPKRSRGRKSDTFKMAWSVEEQRLLERLLEEIPDGEKNRWAKISQAMNGRRTPRQVASRVQKYFEKLKKFGVEVQ</sequence>
<dbReference type="OrthoDB" id="424753at2759"/>
<dbReference type="InterPro" id="IPR037830">
    <property type="entry name" value="ZZZ3"/>
</dbReference>
<dbReference type="SUPFAM" id="SSF46689">
    <property type="entry name" value="Homeodomain-like"/>
    <property type="match status" value="1"/>
</dbReference>
<reference evidence="4" key="1">
    <citation type="journal article" date="2020" name="Nat. Commun.">
        <title>Large-scale genome sequencing of mycorrhizal fungi provides insights into the early evolution of symbiotic traits.</title>
        <authorList>
            <person name="Miyauchi S."/>
            <person name="Kiss E."/>
            <person name="Kuo A."/>
            <person name="Drula E."/>
            <person name="Kohler A."/>
            <person name="Sanchez-Garcia M."/>
            <person name="Morin E."/>
            <person name="Andreopoulos B."/>
            <person name="Barry K.W."/>
            <person name="Bonito G."/>
            <person name="Buee M."/>
            <person name="Carver A."/>
            <person name="Chen C."/>
            <person name="Cichocki N."/>
            <person name="Clum A."/>
            <person name="Culley D."/>
            <person name="Crous P.W."/>
            <person name="Fauchery L."/>
            <person name="Girlanda M."/>
            <person name="Hayes R.D."/>
            <person name="Keri Z."/>
            <person name="LaButti K."/>
            <person name="Lipzen A."/>
            <person name="Lombard V."/>
            <person name="Magnuson J."/>
            <person name="Maillard F."/>
            <person name="Murat C."/>
            <person name="Nolan M."/>
            <person name="Ohm R.A."/>
            <person name="Pangilinan J."/>
            <person name="Pereira M.F."/>
            <person name="Perotto S."/>
            <person name="Peter M."/>
            <person name="Pfister S."/>
            <person name="Riley R."/>
            <person name="Sitrit Y."/>
            <person name="Stielow J.B."/>
            <person name="Szollosi G."/>
            <person name="Zifcakova L."/>
            <person name="Stursova M."/>
            <person name="Spatafora J.W."/>
            <person name="Tedersoo L."/>
            <person name="Vaario L.M."/>
            <person name="Yamada A."/>
            <person name="Yan M."/>
            <person name="Wang P."/>
            <person name="Xu J."/>
            <person name="Bruns T."/>
            <person name="Baldrian P."/>
            <person name="Vilgalys R."/>
            <person name="Dunand C."/>
            <person name="Henrissat B."/>
            <person name="Grigoriev I.V."/>
            <person name="Hibbett D."/>
            <person name="Nagy L.G."/>
            <person name="Martin F.M."/>
        </authorList>
    </citation>
    <scope>NUCLEOTIDE SEQUENCE</scope>
    <source>
        <strain evidence="4">UH-Tt-Lm1</strain>
    </source>
</reference>
<dbReference type="PROSITE" id="PS51294">
    <property type="entry name" value="HTH_MYB"/>
    <property type="match status" value="1"/>
</dbReference>
<name>A0A9P6H981_9AGAM</name>
<dbReference type="Proteomes" id="UP000736335">
    <property type="component" value="Unassembled WGS sequence"/>
</dbReference>
<dbReference type="AlphaFoldDB" id="A0A9P6H981"/>
<dbReference type="PANTHER" id="PTHR22705:SF0">
    <property type="entry name" value="ZZ-TYPE ZINC FINGER-CONTAINING PROTEIN 3"/>
    <property type="match status" value="1"/>
</dbReference>
<dbReference type="CDD" id="cd00167">
    <property type="entry name" value="SANT"/>
    <property type="match status" value="1"/>
</dbReference>
<evidence type="ECO:0000259" key="3">
    <source>
        <dbReference type="PROSITE" id="PS51294"/>
    </source>
</evidence>
<feature type="domain" description="Myb-like" evidence="2">
    <location>
        <begin position="276"/>
        <end position="331"/>
    </location>
</feature>
<feature type="compositionally biased region" description="Polar residues" evidence="1">
    <location>
        <begin position="154"/>
        <end position="167"/>
    </location>
</feature>
<feature type="region of interest" description="Disordered" evidence="1">
    <location>
        <begin position="154"/>
        <end position="173"/>
    </location>
</feature>
<gene>
    <name evidence="4" type="ORF">BJ322DRAFT_1079871</name>
</gene>
<evidence type="ECO:0000256" key="1">
    <source>
        <dbReference type="SAM" id="MobiDB-lite"/>
    </source>
</evidence>
<dbReference type="SMART" id="SM00717">
    <property type="entry name" value="SANT"/>
    <property type="match status" value="1"/>
</dbReference>
<dbReference type="Gene3D" id="1.10.10.60">
    <property type="entry name" value="Homeodomain-like"/>
    <property type="match status" value="1"/>
</dbReference>
<feature type="region of interest" description="Disordered" evidence="1">
    <location>
        <begin position="217"/>
        <end position="278"/>
    </location>
</feature>
<dbReference type="InterPro" id="IPR009057">
    <property type="entry name" value="Homeodomain-like_sf"/>
</dbReference>
<dbReference type="EMBL" id="WIUZ02000014">
    <property type="protein sequence ID" value="KAF9781230.1"/>
    <property type="molecule type" value="Genomic_DNA"/>
</dbReference>
<comment type="caution">
    <text evidence="4">The sequence shown here is derived from an EMBL/GenBank/DDBJ whole genome shotgun (WGS) entry which is preliminary data.</text>
</comment>